<keyword evidence="2" id="KW-1185">Reference proteome</keyword>
<organism evidence="1 2">
    <name type="scientific">Ixodes persulcatus</name>
    <name type="common">Taiga tick</name>
    <dbReference type="NCBI Taxonomy" id="34615"/>
    <lineage>
        <taxon>Eukaryota</taxon>
        <taxon>Metazoa</taxon>
        <taxon>Ecdysozoa</taxon>
        <taxon>Arthropoda</taxon>
        <taxon>Chelicerata</taxon>
        <taxon>Arachnida</taxon>
        <taxon>Acari</taxon>
        <taxon>Parasitiformes</taxon>
        <taxon>Ixodida</taxon>
        <taxon>Ixodoidea</taxon>
        <taxon>Ixodidae</taxon>
        <taxon>Ixodinae</taxon>
        <taxon>Ixodes</taxon>
    </lineage>
</organism>
<evidence type="ECO:0000313" key="2">
    <source>
        <dbReference type="Proteomes" id="UP000805193"/>
    </source>
</evidence>
<dbReference type="EMBL" id="JABSTQ010011217">
    <property type="protein sequence ID" value="KAG0413955.1"/>
    <property type="molecule type" value="Genomic_DNA"/>
</dbReference>
<sequence length="1203" mass="134290">MIQETLSEETPRLPGYRSHDSPPSARDTSKGKGRGVCTFVRKGITLMEHELIGRSAIEHCTVEVITGRKRKESTFLVNVYSNPSHGQQKFKALFHKASRVAGSNTLVVCGDFNAPNQDWGYQRTTVKGRELMQDATDVGLNLITDPAFPTRIGTSVTRDTTPDLTFVKTDGGSRDAEWRNTGQELGSDHYIVEVIVPLKGQGNTGIRKHRITDWDAFRTALPAAQQDISDIEQWAANVVETTAGATKELETDERIDKMDSRLARLIEAKQSIKARWQKQRTNRRLRKKIAELNRQIEAHCKVLCTQQWNEACNEADGQIHKGKTWNMLRHLLDDTKTKGHQHNNLARILHRAISEHGEDEVKRRLDAKYLPTTPTERHSDYQGNENETLDRDIETWEVRVALQDLNGRSAAGPDRVTNRALKNLNEAAIETLTNFYNKCWQEGRLPKQWKAAKTILIPKPGRPPNIENLRPISLTSCVGKVLEHVLMNRWQRYLEESELYPNSIIGFRNKLGTQDAMILLKSEIIDDMTGTKDNRAILGLDLQSAFDKVRHSAILAQVSRLNMGRRTYEYIKDFLTERTTKICAGDLQLEEKKLGSVGTPQGSVISPLLFNLVMIGVANRLEKVAGVRHTIYADDVTLWVPGGSDGHIETTLQEAVNAIEEQLDGSGLVCSPAKSELLLIPPKGAGRKRKNMEVKYERPKITVKTAGRREIPEVEKIRVLGLLIERNRVNGETVNKLAGKAAAAMRLIKRVSNRRAGMKEESLTRLVQSFAVSHITYVAAFHNWRPSERNKIDATIRKTYKAALGLLGSTSTENFMALGVHNTLDEIAEAQRTAQLERLTETRTGRQILRDLGLESREGKQQTNVPIPDSINRKLRVCPIPRNMNPEHNKERRLARARALVDLHAREEGAVYVDAAEYRGSCDAYAAVVVGASTGATKTAASVRTREAHRAEEVAIALAVSDPGCTTVLCDSRTAVKNYAKGRVCSEAARILRKAEDIGRKKAVVIKWFPAHMGSDVSERGNANHNETANAAARGLTNRAAANTADSECWSRYSAKDKMTSFNEIVKWYRLNRQTMPPPHPGLTRMEAVLYRQLQTGSLLTPVLAKHVCPSVYASDVCRLCTKERATAAHILWDCSVNPREASEKTTIPPQLEAATRSYDQETQLKAVQQVSAALERQRPSETEEKGGSTPRKGAAALSNPRK</sequence>
<name>A0AC60P3J4_IXOPE</name>
<comment type="caution">
    <text evidence="1">The sequence shown here is derived from an EMBL/GenBank/DDBJ whole genome shotgun (WGS) entry which is preliminary data.</text>
</comment>
<gene>
    <name evidence="1" type="ORF">HPB47_008886</name>
</gene>
<accession>A0AC60P3J4</accession>
<dbReference type="Proteomes" id="UP000805193">
    <property type="component" value="Unassembled WGS sequence"/>
</dbReference>
<protein>
    <submittedName>
        <fullName evidence="1">Uncharacterized protein</fullName>
    </submittedName>
</protein>
<evidence type="ECO:0000313" key="1">
    <source>
        <dbReference type="EMBL" id="KAG0413955.1"/>
    </source>
</evidence>
<reference evidence="1 2" key="1">
    <citation type="journal article" date="2020" name="Cell">
        <title>Large-Scale Comparative Analyses of Tick Genomes Elucidate Their Genetic Diversity and Vector Capacities.</title>
        <authorList>
            <consortium name="Tick Genome and Microbiome Consortium (TIGMIC)"/>
            <person name="Jia N."/>
            <person name="Wang J."/>
            <person name="Shi W."/>
            <person name="Du L."/>
            <person name="Sun Y."/>
            <person name="Zhan W."/>
            <person name="Jiang J.F."/>
            <person name="Wang Q."/>
            <person name="Zhang B."/>
            <person name="Ji P."/>
            <person name="Bell-Sakyi L."/>
            <person name="Cui X.M."/>
            <person name="Yuan T.T."/>
            <person name="Jiang B.G."/>
            <person name="Yang W.F."/>
            <person name="Lam T.T."/>
            <person name="Chang Q.C."/>
            <person name="Ding S.J."/>
            <person name="Wang X.J."/>
            <person name="Zhu J.G."/>
            <person name="Ruan X.D."/>
            <person name="Zhao L."/>
            <person name="Wei J.T."/>
            <person name="Ye R.Z."/>
            <person name="Que T.C."/>
            <person name="Du C.H."/>
            <person name="Zhou Y.H."/>
            <person name="Cheng J.X."/>
            <person name="Dai P.F."/>
            <person name="Guo W.B."/>
            <person name="Han X.H."/>
            <person name="Huang E.J."/>
            <person name="Li L.F."/>
            <person name="Wei W."/>
            <person name="Gao Y.C."/>
            <person name="Liu J.Z."/>
            <person name="Shao H.Z."/>
            <person name="Wang X."/>
            <person name="Wang C.C."/>
            <person name="Yang T.C."/>
            <person name="Huo Q.B."/>
            <person name="Li W."/>
            <person name="Chen H.Y."/>
            <person name="Chen S.E."/>
            <person name="Zhou L.G."/>
            <person name="Ni X.B."/>
            <person name="Tian J.H."/>
            <person name="Sheng Y."/>
            <person name="Liu T."/>
            <person name="Pan Y.S."/>
            <person name="Xia L.Y."/>
            <person name="Li J."/>
            <person name="Zhao F."/>
            <person name="Cao W.C."/>
        </authorList>
    </citation>
    <scope>NUCLEOTIDE SEQUENCE [LARGE SCALE GENOMIC DNA]</scope>
    <source>
        <strain evidence="1">Iper-2018</strain>
    </source>
</reference>
<proteinExistence type="predicted"/>